<comment type="caution">
    <text evidence="2">The sequence shown here is derived from an EMBL/GenBank/DDBJ whole genome shotgun (WGS) entry which is preliminary data.</text>
</comment>
<keyword evidence="1" id="KW-0472">Membrane</keyword>
<organism evidence="2 3">
    <name type="scientific">Paenibacillus rhizosphaerae</name>
    <dbReference type="NCBI Taxonomy" id="297318"/>
    <lineage>
        <taxon>Bacteria</taxon>
        <taxon>Bacillati</taxon>
        <taxon>Bacillota</taxon>
        <taxon>Bacilli</taxon>
        <taxon>Bacillales</taxon>
        <taxon>Paenibacillaceae</taxon>
        <taxon>Paenibacillus</taxon>
    </lineage>
</organism>
<evidence type="ECO:0000313" key="2">
    <source>
        <dbReference type="EMBL" id="OMF53761.1"/>
    </source>
</evidence>
<dbReference type="STRING" id="297318.BK138_18255"/>
<protein>
    <submittedName>
        <fullName evidence="2">Uncharacterized protein</fullName>
    </submittedName>
</protein>
<feature type="transmembrane region" description="Helical" evidence="1">
    <location>
        <begin position="184"/>
        <end position="205"/>
    </location>
</feature>
<keyword evidence="1" id="KW-1133">Transmembrane helix</keyword>
<keyword evidence="1" id="KW-0812">Transmembrane</keyword>
<feature type="transmembrane region" description="Helical" evidence="1">
    <location>
        <begin position="117"/>
        <end position="137"/>
    </location>
</feature>
<sequence length="218" mass="24584">MYNLVMKDLKLGINPLFFLVPVVLGALMLIPGWLYFIVLLYFCWITVPNTFGQFRSQNDLMFTSMMPVTKTDMVKARVLVIVILEMLHMLMAIIFGIINIRLYGEIHNVFFGPYPGFWGLCFVMFAVFNVFFIPMFYKTAYKFGGAALAGITGAMVFAGLAQWIGIQNSYVSNMFNGSGVHNVALQASLMIAGIVIFIALTVIAYRIAVKRFHKVEIQ</sequence>
<feature type="transmembrane region" description="Helical" evidence="1">
    <location>
        <begin position="76"/>
        <end position="97"/>
    </location>
</feature>
<dbReference type="Proteomes" id="UP000187172">
    <property type="component" value="Unassembled WGS sequence"/>
</dbReference>
<proteinExistence type="predicted"/>
<gene>
    <name evidence="2" type="ORF">BK138_18255</name>
</gene>
<dbReference type="EMBL" id="MRTP01000004">
    <property type="protein sequence ID" value="OMF53761.1"/>
    <property type="molecule type" value="Genomic_DNA"/>
</dbReference>
<feature type="transmembrane region" description="Helical" evidence="1">
    <location>
        <begin position="144"/>
        <end position="164"/>
    </location>
</feature>
<evidence type="ECO:0000256" key="1">
    <source>
        <dbReference type="SAM" id="Phobius"/>
    </source>
</evidence>
<dbReference type="InterPro" id="IPR025699">
    <property type="entry name" value="ABC2_memb-like"/>
</dbReference>
<keyword evidence="3" id="KW-1185">Reference proteome</keyword>
<dbReference type="AlphaFoldDB" id="A0A1R1EPN1"/>
<name>A0A1R1EPN1_9BACL</name>
<reference evidence="2 3" key="1">
    <citation type="submission" date="2016-11" db="EMBL/GenBank/DDBJ databases">
        <title>Paenibacillus species isolates.</title>
        <authorList>
            <person name="Beno S.M."/>
        </authorList>
    </citation>
    <scope>NUCLEOTIDE SEQUENCE [LARGE SCALE GENOMIC DNA]</scope>
    <source>
        <strain evidence="2 3">FSL R5-0378</strain>
    </source>
</reference>
<accession>A0A1R1EPN1</accession>
<dbReference type="RefSeq" id="WP_076171494.1">
    <property type="nucleotide sequence ID" value="NZ_MRTP01000004.1"/>
</dbReference>
<evidence type="ECO:0000313" key="3">
    <source>
        <dbReference type="Proteomes" id="UP000187172"/>
    </source>
</evidence>
<dbReference type="Pfam" id="PF13346">
    <property type="entry name" value="ABC2_membrane_5"/>
    <property type="match status" value="1"/>
</dbReference>